<dbReference type="EMBL" id="AP022870">
    <property type="protein sequence ID" value="BCB81086.1"/>
    <property type="molecule type" value="Genomic_DNA"/>
</dbReference>
<keyword evidence="10 12" id="KW-0472">Membrane</keyword>
<dbReference type="InterPro" id="IPR050083">
    <property type="entry name" value="HtpX_protease"/>
</dbReference>
<evidence type="ECO:0000256" key="5">
    <source>
        <dbReference type="ARBA" id="ARBA00022723"/>
    </source>
</evidence>
<dbReference type="GO" id="GO:0004222">
    <property type="term" value="F:metalloendopeptidase activity"/>
    <property type="evidence" value="ECO:0007669"/>
    <property type="project" value="InterPro"/>
</dbReference>
<keyword evidence="5" id="KW-0479">Metal-binding</keyword>
<dbReference type="Proteomes" id="UP000502508">
    <property type="component" value="Chromosome"/>
</dbReference>
<evidence type="ECO:0000313" key="14">
    <source>
        <dbReference type="EMBL" id="BCB81086.1"/>
    </source>
</evidence>
<dbReference type="InterPro" id="IPR001915">
    <property type="entry name" value="Peptidase_M48"/>
</dbReference>
<evidence type="ECO:0000256" key="6">
    <source>
        <dbReference type="ARBA" id="ARBA00022801"/>
    </source>
</evidence>
<dbReference type="KEGG" id="pfla:Pflav_074960"/>
<dbReference type="GO" id="GO:0005886">
    <property type="term" value="C:plasma membrane"/>
    <property type="evidence" value="ECO:0007669"/>
    <property type="project" value="UniProtKB-SubCell"/>
</dbReference>
<keyword evidence="9 11" id="KW-0482">Metalloprotease</keyword>
<protein>
    <recommendedName>
        <fullName evidence="13">Peptidase M48 domain-containing protein</fullName>
    </recommendedName>
</protein>
<dbReference type="GO" id="GO:0006508">
    <property type="term" value="P:proteolysis"/>
    <property type="evidence" value="ECO:0007669"/>
    <property type="project" value="UniProtKB-KW"/>
</dbReference>
<reference evidence="14 15" key="2">
    <citation type="submission" date="2020-03" db="EMBL/GenBank/DDBJ databases">
        <authorList>
            <person name="Ichikawa N."/>
            <person name="Kimura A."/>
            <person name="Kitahashi Y."/>
            <person name="Uohara A."/>
        </authorList>
    </citation>
    <scope>NUCLEOTIDE SEQUENCE [LARGE SCALE GENOMIC DNA]</scope>
    <source>
        <strain evidence="14 15">NBRC 107702</strain>
    </source>
</reference>
<gene>
    <name evidence="14" type="ORF">Pflav_074960</name>
</gene>
<dbReference type="PANTHER" id="PTHR43221">
    <property type="entry name" value="PROTEASE HTPX"/>
    <property type="match status" value="1"/>
</dbReference>
<evidence type="ECO:0000256" key="1">
    <source>
        <dbReference type="ARBA" id="ARBA00004651"/>
    </source>
</evidence>
<keyword evidence="3 11" id="KW-0645">Protease</keyword>
<feature type="transmembrane region" description="Helical" evidence="12">
    <location>
        <begin position="83"/>
        <end position="108"/>
    </location>
</feature>
<dbReference type="Gene3D" id="3.30.2010.10">
    <property type="entry name" value="Metalloproteases ('zincins'), catalytic domain"/>
    <property type="match status" value="1"/>
</dbReference>
<keyword evidence="8 12" id="KW-1133">Transmembrane helix</keyword>
<keyword evidence="2" id="KW-1003">Cell membrane</keyword>
<evidence type="ECO:0000256" key="12">
    <source>
        <dbReference type="SAM" id="Phobius"/>
    </source>
</evidence>
<name>A0A6F8Y4P5_9ACTN</name>
<evidence type="ECO:0000256" key="7">
    <source>
        <dbReference type="ARBA" id="ARBA00022833"/>
    </source>
</evidence>
<dbReference type="PANTHER" id="PTHR43221:SF1">
    <property type="entry name" value="PROTEASE HTPX"/>
    <property type="match status" value="1"/>
</dbReference>
<comment type="similarity">
    <text evidence="11">Belongs to the peptidase M48 family.</text>
</comment>
<evidence type="ECO:0000256" key="10">
    <source>
        <dbReference type="ARBA" id="ARBA00023136"/>
    </source>
</evidence>
<sequence length="421" mass="45827">MIVSPLGGATCVECSAATVSVSDATPWCPSCEWQLDLYEPARRRPEFGWRWIDRRTHRLAYRLSRSQFDTLVADRLDRRGPGLARVVTIGISVLLLVLVALLAVFGVWLVVHDFPSLTIPFGLAALGLAATLRPRFGHLDASAEVLDRERAPALFELVDEVAAAVAAPAPDVVALDDGFNAYAGSVGLRRVRVLCIGLPAWGALPPQERVALLGHEMGHFVNGDVRRTLLTQPAFTMLGTAADLVRPVETAATGVERLGEMLVEGVQRLLARLLFGAHVLLVWLGQRDSQRAEYLADELAAKAGGSAAAASMLDAFLLSDAIEMVVRREARAGHGPDRWRIAADEARASAAASLPAMRQLSVRDRASLFASHPPQGLRSRMIRERQSHAAAVTLTEARLERIDSELTRHYERIVRDISWGG</sequence>
<evidence type="ECO:0000256" key="11">
    <source>
        <dbReference type="RuleBase" id="RU003983"/>
    </source>
</evidence>
<evidence type="ECO:0000256" key="4">
    <source>
        <dbReference type="ARBA" id="ARBA00022692"/>
    </source>
</evidence>
<evidence type="ECO:0000256" key="3">
    <source>
        <dbReference type="ARBA" id="ARBA00022670"/>
    </source>
</evidence>
<keyword evidence="6 11" id="KW-0378">Hydrolase</keyword>
<comment type="cofactor">
    <cofactor evidence="11">
        <name>Zn(2+)</name>
        <dbReference type="ChEBI" id="CHEBI:29105"/>
    </cofactor>
    <text evidence="11">Binds 1 zinc ion per subunit.</text>
</comment>
<evidence type="ECO:0000313" key="15">
    <source>
        <dbReference type="Proteomes" id="UP000502508"/>
    </source>
</evidence>
<keyword evidence="7 11" id="KW-0862">Zinc</keyword>
<dbReference type="CDD" id="cd07328">
    <property type="entry name" value="M48_Ste24p_like"/>
    <property type="match status" value="1"/>
</dbReference>
<proteinExistence type="inferred from homology"/>
<organism evidence="14 15">
    <name type="scientific">Phytohabitans flavus</name>
    <dbReference type="NCBI Taxonomy" id="1076124"/>
    <lineage>
        <taxon>Bacteria</taxon>
        <taxon>Bacillati</taxon>
        <taxon>Actinomycetota</taxon>
        <taxon>Actinomycetes</taxon>
        <taxon>Micromonosporales</taxon>
        <taxon>Micromonosporaceae</taxon>
    </lineage>
</organism>
<evidence type="ECO:0000256" key="2">
    <source>
        <dbReference type="ARBA" id="ARBA00022475"/>
    </source>
</evidence>
<dbReference type="Pfam" id="PF01435">
    <property type="entry name" value="Peptidase_M48"/>
    <property type="match status" value="1"/>
</dbReference>
<evidence type="ECO:0000259" key="13">
    <source>
        <dbReference type="Pfam" id="PF01435"/>
    </source>
</evidence>
<feature type="domain" description="Peptidase M48" evidence="13">
    <location>
        <begin position="151"/>
        <end position="385"/>
    </location>
</feature>
<keyword evidence="4 12" id="KW-0812">Transmembrane</keyword>
<keyword evidence="15" id="KW-1185">Reference proteome</keyword>
<reference evidence="14 15" key="1">
    <citation type="submission" date="2020-03" db="EMBL/GenBank/DDBJ databases">
        <title>Whole genome shotgun sequence of Phytohabitans flavus NBRC 107702.</title>
        <authorList>
            <person name="Komaki H."/>
            <person name="Tamura T."/>
        </authorList>
    </citation>
    <scope>NUCLEOTIDE SEQUENCE [LARGE SCALE GENOMIC DNA]</scope>
    <source>
        <strain evidence="14 15">NBRC 107702</strain>
    </source>
</reference>
<accession>A0A6F8Y4P5</accession>
<evidence type="ECO:0000256" key="8">
    <source>
        <dbReference type="ARBA" id="ARBA00022989"/>
    </source>
</evidence>
<dbReference type="AlphaFoldDB" id="A0A6F8Y4P5"/>
<dbReference type="GO" id="GO:0046872">
    <property type="term" value="F:metal ion binding"/>
    <property type="evidence" value="ECO:0007669"/>
    <property type="project" value="UniProtKB-KW"/>
</dbReference>
<evidence type="ECO:0000256" key="9">
    <source>
        <dbReference type="ARBA" id="ARBA00023049"/>
    </source>
</evidence>
<comment type="subcellular location">
    <subcellularLocation>
        <location evidence="1">Cell membrane</location>
        <topology evidence="1">Multi-pass membrane protein</topology>
    </subcellularLocation>
</comment>